<evidence type="ECO:0000313" key="2">
    <source>
        <dbReference type="EMBL" id="RCV21446.1"/>
    </source>
</evidence>
<proteinExistence type="predicted"/>
<dbReference type="AlphaFoldDB" id="A0A368QU04"/>
<organism evidence="2">
    <name type="scientific">Setaria italica</name>
    <name type="common">Foxtail millet</name>
    <name type="synonym">Panicum italicum</name>
    <dbReference type="NCBI Taxonomy" id="4555"/>
    <lineage>
        <taxon>Eukaryota</taxon>
        <taxon>Viridiplantae</taxon>
        <taxon>Streptophyta</taxon>
        <taxon>Embryophyta</taxon>
        <taxon>Tracheophyta</taxon>
        <taxon>Spermatophyta</taxon>
        <taxon>Magnoliopsida</taxon>
        <taxon>Liliopsida</taxon>
        <taxon>Poales</taxon>
        <taxon>Poaceae</taxon>
        <taxon>PACMAD clade</taxon>
        <taxon>Panicoideae</taxon>
        <taxon>Panicodae</taxon>
        <taxon>Paniceae</taxon>
        <taxon>Cenchrinae</taxon>
        <taxon>Setaria</taxon>
    </lineage>
</organism>
<dbReference type="EMBL" id="CM003531">
    <property type="protein sequence ID" value="RCV21446.1"/>
    <property type="molecule type" value="Genomic_DNA"/>
</dbReference>
<dbReference type="OrthoDB" id="719425at2759"/>
<reference evidence="2" key="2">
    <citation type="submission" date="2015-07" db="EMBL/GenBank/DDBJ databases">
        <authorList>
            <person name="Noorani M."/>
        </authorList>
    </citation>
    <scope>NUCLEOTIDE SEQUENCE</scope>
    <source>
        <strain evidence="2">Yugu1</strain>
    </source>
</reference>
<name>A0A368QU04_SETIT</name>
<feature type="region of interest" description="Disordered" evidence="1">
    <location>
        <begin position="1"/>
        <end position="177"/>
    </location>
</feature>
<accession>A0A368QU04</accession>
<sequence>MCLPFICGGGGDREHGSPVHPGIQHPPPPPPRSPSPPPRYDTTSPFQETYDHRSPGMAAGGEANSPRYVAGVNKNAERITAFDNSRQAPRQREDVSASPRFHGSVAASHPKESGDKMWAPPVAQMGRRGGEDDYPTAAGTTPTPAANNFYGDRDHAFGNNRMPQGKSLWYGEAGRRP</sequence>
<feature type="compositionally biased region" description="Low complexity" evidence="1">
    <location>
        <begin position="135"/>
        <end position="146"/>
    </location>
</feature>
<reference evidence="2" key="1">
    <citation type="journal article" date="2012" name="Nat. Biotechnol.">
        <title>Reference genome sequence of the model plant Setaria.</title>
        <authorList>
            <person name="Bennetzen J.L."/>
            <person name="Schmutz J."/>
            <person name="Wang H."/>
            <person name="Percifield R."/>
            <person name="Hawkins J."/>
            <person name="Pontaroli A.C."/>
            <person name="Estep M."/>
            <person name="Feng L."/>
            <person name="Vaughn J.N."/>
            <person name="Grimwood J."/>
            <person name="Jenkins J."/>
            <person name="Barry K."/>
            <person name="Lindquist E."/>
            <person name="Hellsten U."/>
            <person name="Deshpande S."/>
            <person name="Wang X."/>
            <person name="Wu X."/>
            <person name="Mitros T."/>
            <person name="Triplett J."/>
            <person name="Yang X."/>
            <person name="Ye C.Y."/>
            <person name="Mauro-Herrera M."/>
            <person name="Wang L."/>
            <person name="Li P."/>
            <person name="Sharma M."/>
            <person name="Sharma R."/>
            <person name="Ronald P.C."/>
            <person name="Panaud O."/>
            <person name="Kellogg E.A."/>
            <person name="Brutnell T.P."/>
            <person name="Doust A.N."/>
            <person name="Tuskan G.A."/>
            <person name="Rokhsar D."/>
            <person name="Devos K.M."/>
        </authorList>
    </citation>
    <scope>NUCLEOTIDE SEQUENCE [LARGE SCALE GENOMIC DNA]</scope>
    <source>
        <strain evidence="2">Yugu1</strain>
    </source>
</reference>
<evidence type="ECO:0000256" key="1">
    <source>
        <dbReference type="SAM" id="MobiDB-lite"/>
    </source>
</evidence>
<feature type="compositionally biased region" description="Pro residues" evidence="1">
    <location>
        <begin position="24"/>
        <end position="39"/>
    </location>
</feature>
<gene>
    <name evidence="2" type="ORF">SETIT_4G140100v2</name>
</gene>
<protein>
    <submittedName>
        <fullName evidence="2">Uncharacterized protein</fullName>
    </submittedName>
</protein>